<dbReference type="Proteomes" id="UP000314294">
    <property type="component" value="Unassembled WGS sequence"/>
</dbReference>
<evidence type="ECO:0000313" key="2">
    <source>
        <dbReference type="EMBL" id="TNN59059.1"/>
    </source>
</evidence>
<feature type="region of interest" description="Disordered" evidence="1">
    <location>
        <begin position="188"/>
        <end position="216"/>
    </location>
</feature>
<reference evidence="2 3" key="1">
    <citation type="submission" date="2019-03" db="EMBL/GenBank/DDBJ databases">
        <title>First draft genome of Liparis tanakae, snailfish: a comprehensive survey of snailfish specific genes.</title>
        <authorList>
            <person name="Kim W."/>
            <person name="Song I."/>
            <person name="Jeong J.-H."/>
            <person name="Kim D."/>
            <person name="Kim S."/>
            <person name="Ryu S."/>
            <person name="Song J.Y."/>
            <person name="Lee S.K."/>
        </authorList>
    </citation>
    <scope>NUCLEOTIDE SEQUENCE [LARGE SCALE GENOMIC DNA]</scope>
    <source>
        <tissue evidence="2">Muscle</tissue>
    </source>
</reference>
<accession>A0A4Z2GZY2</accession>
<comment type="caution">
    <text evidence="2">The sequence shown here is derived from an EMBL/GenBank/DDBJ whole genome shotgun (WGS) entry which is preliminary data.</text>
</comment>
<protein>
    <submittedName>
        <fullName evidence="2">Uncharacterized protein</fullName>
    </submittedName>
</protein>
<proteinExistence type="predicted"/>
<sequence>MVKRFLTSLLRGSVRDGADAKTSGKKRIVWLMPRANGVGPRGLEAAPERAHLLAWRVDPHHGGVEQQISHREVVVFVAVRVGERVELPEQQGVLQDPLDGFDQSVQVGHQPDPIFQGPEELHLELHHLPEVSEQDVQLQHTGASFGLGFFEHCRRFGVLSVSTSSLMTLRSLSAWESCLWVATPAAGGSADTGLGGRDDEEDEEEDDTGHSGGFMSWRPRQKAATCSVLCAERETRSSEKGCHNVPLDLCFLFL</sequence>
<name>A0A4Z2GZY2_9TELE</name>
<keyword evidence="3" id="KW-1185">Reference proteome</keyword>
<dbReference type="EMBL" id="SRLO01000364">
    <property type="protein sequence ID" value="TNN59059.1"/>
    <property type="molecule type" value="Genomic_DNA"/>
</dbReference>
<feature type="compositionally biased region" description="Acidic residues" evidence="1">
    <location>
        <begin position="198"/>
        <end position="207"/>
    </location>
</feature>
<evidence type="ECO:0000256" key="1">
    <source>
        <dbReference type="SAM" id="MobiDB-lite"/>
    </source>
</evidence>
<organism evidence="2 3">
    <name type="scientific">Liparis tanakae</name>
    <name type="common">Tanaka's snailfish</name>
    <dbReference type="NCBI Taxonomy" id="230148"/>
    <lineage>
        <taxon>Eukaryota</taxon>
        <taxon>Metazoa</taxon>
        <taxon>Chordata</taxon>
        <taxon>Craniata</taxon>
        <taxon>Vertebrata</taxon>
        <taxon>Euteleostomi</taxon>
        <taxon>Actinopterygii</taxon>
        <taxon>Neopterygii</taxon>
        <taxon>Teleostei</taxon>
        <taxon>Neoteleostei</taxon>
        <taxon>Acanthomorphata</taxon>
        <taxon>Eupercaria</taxon>
        <taxon>Perciformes</taxon>
        <taxon>Cottioidei</taxon>
        <taxon>Cottales</taxon>
        <taxon>Liparidae</taxon>
        <taxon>Liparis</taxon>
    </lineage>
</organism>
<evidence type="ECO:0000313" key="3">
    <source>
        <dbReference type="Proteomes" id="UP000314294"/>
    </source>
</evidence>
<dbReference type="AlphaFoldDB" id="A0A4Z2GZY2"/>
<gene>
    <name evidence="2" type="ORF">EYF80_030693</name>
</gene>